<evidence type="ECO:0000313" key="2">
    <source>
        <dbReference type="Proteomes" id="UP000000663"/>
    </source>
</evidence>
<dbReference type="Pfam" id="PF01941">
    <property type="entry name" value="AdoMet_Synthase"/>
    <property type="match status" value="1"/>
</dbReference>
<keyword evidence="2" id="KW-1185">Reference proteome</keyword>
<dbReference type="Proteomes" id="UP000000663">
    <property type="component" value="Chromosome"/>
</dbReference>
<keyword evidence="1" id="KW-0808">Transferase</keyword>
<protein>
    <submittedName>
        <fullName evidence="1">Archaeal S-adenosylmethionine synthetase</fullName>
        <ecNumber evidence="1">2.5.1.6</ecNumber>
    </submittedName>
</protein>
<dbReference type="EMBL" id="AM114193">
    <property type="protein sequence ID" value="CAJ37370.1"/>
    <property type="molecule type" value="Genomic_DNA"/>
</dbReference>
<name>Q0W2M3_METAR</name>
<sequence>MFMIIRHAPAPYSKEPFEIVERKGLGHPDTICDGISDAISRALSKYYLDHFGTILHHNVDKVLLIGGRSKPVLGGGEIIRPLSIVLGGRATDEFEGARIPVYDIATRATAEYLEDTIRHIEGYFTIEPRLGSGSTELRSLVKKAGANDTSMGVGFAPLSHLEQDVFEIERIARETRGSGDDVKVMGIRKGERAQFTIADAIVSRYAGSMDAYEDIKASIAARAIAHISARWIDSAVAVNAADHGDNIYLTVTGTSAEMGDDGETGRGNRANGLITPGRPMTLEAHAGKNPVNHVGKIYNMIAIKAAEDIVKLGAEDAYVYLVSKIGAPLNEPQIKAVTIHGQADEKKIEYAVDYWLEQIPAFAEEFIAGKY</sequence>
<reference evidence="1 2" key="1">
    <citation type="journal article" date="2006" name="Science">
        <title>Genome of rice cluster I archaea -- the key methane producers in the rice rhizosphere.</title>
        <authorList>
            <person name="Erkel C."/>
            <person name="Kube M."/>
            <person name="Reinhardt R."/>
            <person name="Liesack W."/>
        </authorList>
    </citation>
    <scope>NUCLEOTIDE SEQUENCE [LARGE SCALE GENOMIC DNA]</scope>
    <source>
        <strain evidence="2">DSM 22066 / NBRC 105507 / MRE50</strain>
    </source>
</reference>
<organism evidence="1 2">
    <name type="scientific">Methanocella arvoryzae (strain DSM 22066 / NBRC 105507 / MRE50)</name>
    <dbReference type="NCBI Taxonomy" id="351160"/>
    <lineage>
        <taxon>Archaea</taxon>
        <taxon>Methanobacteriati</taxon>
        <taxon>Methanobacteriota</taxon>
        <taxon>Stenosarchaea group</taxon>
        <taxon>Methanomicrobia</taxon>
        <taxon>Methanocellales</taxon>
        <taxon>Methanocellaceae</taxon>
        <taxon>Methanocella</taxon>
    </lineage>
</organism>
<dbReference type="Gene3D" id="3.30.300.280">
    <property type="entry name" value="S-adenosylmethionine synthetase, C-terminal domain"/>
    <property type="match status" value="1"/>
</dbReference>
<dbReference type="EC" id="2.5.1.6" evidence="1"/>
<evidence type="ECO:0000313" key="1">
    <source>
        <dbReference type="EMBL" id="CAJ37370.1"/>
    </source>
</evidence>
<proteinExistence type="predicted"/>
<dbReference type="PANTHER" id="PTHR36697">
    <property type="entry name" value="S-ADENOSYLMETHIONINE SYNTHASE"/>
    <property type="match status" value="1"/>
</dbReference>
<dbReference type="AlphaFoldDB" id="Q0W2M3"/>
<gene>
    <name evidence="1" type="primary">mat</name>
    <name evidence="1" type="ORF">RCIX2255</name>
</gene>
<dbReference type="PATRIC" id="fig|351160.9.peg.913"/>
<dbReference type="InterPro" id="IPR027790">
    <property type="entry name" value="AdoMet_synthase_2_family"/>
</dbReference>
<dbReference type="NCBIfam" id="NF003366">
    <property type="entry name" value="PRK04439.1-5"/>
    <property type="match status" value="1"/>
</dbReference>
<dbReference type="Gene3D" id="3.30.300.10">
    <property type="match status" value="1"/>
</dbReference>
<dbReference type="STRING" id="351160.RCIX2255"/>
<dbReference type="GO" id="GO:0004478">
    <property type="term" value="F:methionine adenosyltransferase activity"/>
    <property type="evidence" value="ECO:0007669"/>
    <property type="project" value="UniProtKB-EC"/>
</dbReference>
<dbReference type="KEGG" id="rci:RCIX2255"/>
<accession>Q0W2M3</accession>
<dbReference type="PANTHER" id="PTHR36697:SF1">
    <property type="entry name" value="S-ADENOSYLMETHIONINE SYNTHASE"/>
    <property type="match status" value="1"/>
</dbReference>
<dbReference type="InterPro" id="IPR042544">
    <property type="entry name" value="AdoMet_synthase_3"/>
</dbReference>
<dbReference type="eggNOG" id="arCOG01678">
    <property type="taxonomic scope" value="Archaea"/>
</dbReference>